<dbReference type="InterPro" id="IPR036188">
    <property type="entry name" value="FAD/NAD-bd_sf"/>
</dbReference>
<dbReference type="PANTHER" id="PTHR22912:SF217">
    <property type="entry name" value="DIHYDROLIPOYL DEHYDROGENASE"/>
    <property type="match status" value="1"/>
</dbReference>
<reference evidence="8 9" key="1">
    <citation type="submission" date="2024-09" db="EMBL/GenBank/DDBJ databases">
        <authorList>
            <person name="Sun Q."/>
            <person name="Mori K."/>
        </authorList>
    </citation>
    <scope>NUCLEOTIDE SEQUENCE [LARGE SCALE GENOMIC DNA]</scope>
    <source>
        <strain evidence="8 9">JCM 12822</strain>
    </source>
</reference>
<dbReference type="GO" id="GO:0016491">
    <property type="term" value="F:oxidoreductase activity"/>
    <property type="evidence" value="ECO:0007669"/>
    <property type="project" value="UniProtKB-KW"/>
</dbReference>
<dbReference type="RefSeq" id="WP_380569781.1">
    <property type="nucleotide sequence ID" value="NZ_JBHMAH010000009.1"/>
</dbReference>
<evidence type="ECO:0000313" key="8">
    <source>
        <dbReference type="EMBL" id="MFB9860185.1"/>
    </source>
</evidence>
<keyword evidence="8" id="KW-0560">Oxidoreductase</keyword>
<protein>
    <submittedName>
        <fullName evidence="8">Dihydrolipoyl dehydrogenase family protein</fullName>
        <ecNumber evidence="8">1.-.-.-</ecNumber>
    </submittedName>
</protein>
<evidence type="ECO:0000256" key="3">
    <source>
        <dbReference type="ARBA" id="ARBA00022630"/>
    </source>
</evidence>
<dbReference type="PIRSF" id="PIRSF000350">
    <property type="entry name" value="Mercury_reductase_MerA"/>
    <property type="match status" value="1"/>
</dbReference>
<comment type="cofactor">
    <cofactor evidence="1">
        <name>FAD</name>
        <dbReference type="ChEBI" id="CHEBI:57692"/>
    </cofactor>
</comment>
<dbReference type="PANTHER" id="PTHR22912">
    <property type="entry name" value="DISULFIDE OXIDOREDUCTASE"/>
    <property type="match status" value="1"/>
</dbReference>
<accession>A0ABV5Z496</accession>
<dbReference type="InterPro" id="IPR001100">
    <property type="entry name" value="Pyr_nuc-diS_OxRdtase"/>
</dbReference>
<feature type="domain" description="Pyridine nucleotide-disulphide oxidoreductase dimerisation" evidence="6">
    <location>
        <begin position="336"/>
        <end position="436"/>
    </location>
</feature>
<dbReference type="InterPro" id="IPR023753">
    <property type="entry name" value="FAD/NAD-binding_dom"/>
</dbReference>
<dbReference type="EMBL" id="JBHMAH010000009">
    <property type="protein sequence ID" value="MFB9860185.1"/>
    <property type="molecule type" value="Genomic_DNA"/>
</dbReference>
<keyword evidence="9" id="KW-1185">Reference proteome</keyword>
<keyword evidence="4" id="KW-0274">FAD</keyword>
<comment type="caution">
    <text evidence="8">The sequence shown here is derived from an EMBL/GenBank/DDBJ whole genome shotgun (WGS) entry which is preliminary data.</text>
</comment>
<dbReference type="InterPro" id="IPR016156">
    <property type="entry name" value="FAD/NAD-linked_Rdtase_dimer_sf"/>
</dbReference>
<organism evidence="8 9">
    <name type="scientific">Salinicoccus siamensis</name>
    <dbReference type="NCBI Taxonomy" id="381830"/>
    <lineage>
        <taxon>Bacteria</taxon>
        <taxon>Bacillati</taxon>
        <taxon>Bacillota</taxon>
        <taxon>Bacilli</taxon>
        <taxon>Bacillales</taxon>
        <taxon>Staphylococcaceae</taxon>
        <taxon>Salinicoccus</taxon>
    </lineage>
</organism>
<dbReference type="InterPro" id="IPR050151">
    <property type="entry name" value="Class-I_Pyr_Nuc-Dis_Oxidored"/>
</dbReference>
<dbReference type="PRINTS" id="PR00368">
    <property type="entry name" value="FADPNR"/>
</dbReference>
<evidence type="ECO:0000313" key="9">
    <source>
        <dbReference type="Proteomes" id="UP001589740"/>
    </source>
</evidence>
<proteinExistence type="inferred from homology"/>
<comment type="similarity">
    <text evidence="2">Belongs to the class-I pyridine nucleotide-disulfide oxidoreductase family.</text>
</comment>
<dbReference type="Pfam" id="PF02852">
    <property type="entry name" value="Pyr_redox_dim"/>
    <property type="match status" value="1"/>
</dbReference>
<sequence length="448" mass="49254">MTRYDYDVTFIGSGHAAWHAAMALVQADMKVAIIEEDTIAGTCTNFGCNPKILLEGPFEVLEELGHYKGILSQDTTVDWPSLMDYKKKVIPPMSEGLRQMFEQQGIDIHMNHGTLQDAHTIAVGEETFTSDKIIIATGQHSNALDIPGKEYTSNSRDFMDMESMPEHITFIGGGFITAEFASIAIKTGAEVHIITHSDEMLRGFNRKHVGMLTKKLESEGVHFHYNEDTAEISKDGGRYTLRTESGMTLSTDCIIDATGRVPNVAGLGLENAGVRYTKNGIQTDGYLRTAQPNIYASGDVLDKTIPKLTPTATFESEYIAAHITGMNTEPLKYPAIPNVLYTLPRLATIGTTVAEAEEDDALTVKTVEFGKRLLFEYKNETDAQMDIIIDQDKRLVGAEIYGNDAADLVNVLTFAVNQKVTAQDLSAMIFAFPSPSSGVIDMLKFELL</sequence>
<dbReference type="Gene3D" id="3.30.390.30">
    <property type="match status" value="1"/>
</dbReference>
<keyword evidence="5" id="KW-0520">NAD</keyword>
<evidence type="ECO:0000256" key="5">
    <source>
        <dbReference type="ARBA" id="ARBA00023027"/>
    </source>
</evidence>
<dbReference type="EC" id="1.-.-.-" evidence="8"/>
<evidence type="ECO:0000259" key="7">
    <source>
        <dbReference type="Pfam" id="PF07992"/>
    </source>
</evidence>
<dbReference type="SUPFAM" id="SSF51905">
    <property type="entry name" value="FAD/NAD(P)-binding domain"/>
    <property type="match status" value="1"/>
</dbReference>
<gene>
    <name evidence="8" type="ORF">ACFFLE_03575</name>
</gene>
<dbReference type="PRINTS" id="PR00411">
    <property type="entry name" value="PNDRDTASEI"/>
</dbReference>
<evidence type="ECO:0000259" key="6">
    <source>
        <dbReference type="Pfam" id="PF02852"/>
    </source>
</evidence>
<evidence type="ECO:0000256" key="1">
    <source>
        <dbReference type="ARBA" id="ARBA00001974"/>
    </source>
</evidence>
<dbReference type="Gene3D" id="3.50.50.60">
    <property type="entry name" value="FAD/NAD(P)-binding domain"/>
    <property type="match status" value="2"/>
</dbReference>
<dbReference type="Pfam" id="PF07992">
    <property type="entry name" value="Pyr_redox_2"/>
    <property type="match status" value="1"/>
</dbReference>
<dbReference type="Proteomes" id="UP001589740">
    <property type="component" value="Unassembled WGS sequence"/>
</dbReference>
<feature type="domain" description="FAD/NAD(P)-binding" evidence="7">
    <location>
        <begin position="6"/>
        <end position="313"/>
    </location>
</feature>
<name>A0ABV5Z496_9STAP</name>
<keyword evidence="3" id="KW-0285">Flavoprotein</keyword>
<evidence type="ECO:0000256" key="2">
    <source>
        <dbReference type="ARBA" id="ARBA00007532"/>
    </source>
</evidence>
<dbReference type="SUPFAM" id="SSF55424">
    <property type="entry name" value="FAD/NAD-linked reductases, dimerisation (C-terminal) domain"/>
    <property type="match status" value="1"/>
</dbReference>
<dbReference type="InterPro" id="IPR004099">
    <property type="entry name" value="Pyr_nucl-diS_OxRdtase_dimer"/>
</dbReference>
<evidence type="ECO:0000256" key="4">
    <source>
        <dbReference type="ARBA" id="ARBA00022827"/>
    </source>
</evidence>